<dbReference type="PANTHER" id="PTHR45632:SF3">
    <property type="entry name" value="KELCH-LIKE PROTEIN 32"/>
    <property type="match status" value="1"/>
</dbReference>
<feature type="chain" id="PRO_5003211280" evidence="3">
    <location>
        <begin position="23"/>
        <end position="359"/>
    </location>
</feature>
<proteinExistence type="predicted"/>
<dbReference type="EMBL" id="CP002352">
    <property type="protein sequence ID" value="ADV42750.1"/>
    <property type="molecule type" value="Genomic_DNA"/>
</dbReference>
<keyword evidence="1" id="KW-0880">Kelch repeat</keyword>
<keyword evidence="3" id="KW-0732">Signal</keyword>
<evidence type="ECO:0000313" key="5">
    <source>
        <dbReference type="Proteomes" id="UP000008630"/>
    </source>
</evidence>
<feature type="signal peptide" evidence="3">
    <location>
        <begin position="1"/>
        <end position="22"/>
    </location>
</feature>
<dbReference type="Proteomes" id="UP000008630">
    <property type="component" value="Chromosome"/>
</dbReference>
<dbReference type="Gene3D" id="2.120.10.80">
    <property type="entry name" value="Kelch-type beta propeller"/>
    <property type="match status" value="2"/>
</dbReference>
<dbReference type="RefSeq" id="WP_013546365.1">
    <property type="nucleotide sequence ID" value="NC_014933.1"/>
</dbReference>
<dbReference type="KEGG" id="bhl:Bache_0728"/>
<organism evidence="4 5">
    <name type="scientific">Bacteroides helcogenes (strain ATCC 35417 / DSM 20613 / JCM 6297 / CCUG 15421 / P 36-108)</name>
    <dbReference type="NCBI Taxonomy" id="693979"/>
    <lineage>
        <taxon>Bacteria</taxon>
        <taxon>Pseudomonadati</taxon>
        <taxon>Bacteroidota</taxon>
        <taxon>Bacteroidia</taxon>
        <taxon>Bacteroidales</taxon>
        <taxon>Bacteroidaceae</taxon>
        <taxon>Bacteroides</taxon>
    </lineage>
</organism>
<dbReference type="STRING" id="693979.Bache_0728"/>
<sequence length="359" mass="39276">MNRLLLGMALLVALCLAGSCTEDDEYTQGQWMKKASYNGIYRGYASSFTIGDKGYLCCGFYGANKNYLNDLWEYDMSANTWTQCADMPTVGRKGGVGFAVNGKGYITTGSVKDGGSSYCVADTWEYDPAADAWTQKDNFKGGVRDGALAFTINGHGYVGTGRNNDATGNESAYKMDFYRFDPDAAEGSQWTAVSGYAGEKRYYATAFVINNVAYICCGKNNSIDLVDFWKFDGSTWTQLRDIANTDSDNDYDDDYAITRSGAVSFVINGKGYVATGSRSGTLSSNYWMYDPAADLWYGDSDDDFTPLTNVHNYPSGASSREAAVSFSNGERGFVLTGQSSSSYFDDVYELLPDEQEDAN</sequence>
<gene>
    <name evidence="4" type="ordered locus">Bache_0728</name>
</gene>
<dbReference type="AlphaFoldDB" id="E6SNF7"/>
<dbReference type="HOGENOM" id="CLU_054483_0_0_10"/>
<evidence type="ECO:0000256" key="2">
    <source>
        <dbReference type="ARBA" id="ARBA00022737"/>
    </source>
</evidence>
<reference evidence="4 5" key="2">
    <citation type="journal article" date="2011" name="Stand. Genomic Sci.">
        <title>Complete genome sequence of Bacteroides helcogenes type strain (P 36-108).</title>
        <authorList>
            <person name="Pati A."/>
            <person name="Gronow S."/>
            <person name="Zeytun A."/>
            <person name="Lapidus A."/>
            <person name="Nolan M."/>
            <person name="Hammon N."/>
            <person name="Deshpande S."/>
            <person name="Cheng J.F."/>
            <person name="Tapia R."/>
            <person name="Han C."/>
            <person name="Goodwin L."/>
            <person name="Pitluck S."/>
            <person name="Liolios K."/>
            <person name="Pagani I."/>
            <person name="Ivanova N."/>
            <person name="Mavromatis K."/>
            <person name="Chen A."/>
            <person name="Palaniappan K."/>
            <person name="Land M."/>
            <person name="Hauser L."/>
            <person name="Chang Y.J."/>
            <person name="Jeffries C.D."/>
            <person name="Detter J.C."/>
            <person name="Brambilla E."/>
            <person name="Rohde M."/>
            <person name="Goker M."/>
            <person name="Woyke T."/>
            <person name="Bristow J."/>
            <person name="Eisen J.A."/>
            <person name="Markowitz V."/>
            <person name="Hugenholtz P."/>
            <person name="Kyrpides N.C."/>
            <person name="Klenk H.P."/>
            <person name="Lucas S."/>
        </authorList>
    </citation>
    <scope>NUCLEOTIDE SEQUENCE [LARGE SCALE GENOMIC DNA]</scope>
    <source>
        <strain evidence="5">ATCC 35417 / DSM 20613 / JCM 6297 / CCUG 15421 / P 36-108</strain>
    </source>
</reference>
<dbReference type="PATRIC" id="fig|693979.3.peg.777"/>
<keyword evidence="2" id="KW-0677">Repeat</keyword>
<evidence type="ECO:0000313" key="4">
    <source>
        <dbReference type="EMBL" id="ADV42750.1"/>
    </source>
</evidence>
<dbReference type="InterPro" id="IPR006652">
    <property type="entry name" value="Kelch_1"/>
</dbReference>
<reference key="1">
    <citation type="submission" date="2010-11" db="EMBL/GenBank/DDBJ databases">
        <title>The complete genome of Bacteroides helcogenes P 36-108.</title>
        <authorList>
            <consortium name="US DOE Joint Genome Institute (JGI-PGF)"/>
            <person name="Lucas S."/>
            <person name="Copeland A."/>
            <person name="Lapidus A."/>
            <person name="Bruce D."/>
            <person name="Goodwin L."/>
            <person name="Pitluck S."/>
            <person name="Kyrpides N."/>
            <person name="Mavromatis K."/>
            <person name="Ivanova N."/>
            <person name="Zeytun A."/>
            <person name="Brettin T."/>
            <person name="Detter J.C."/>
            <person name="Tapia R."/>
            <person name="Han C."/>
            <person name="Land M."/>
            <person name="Hauser L."/>
            <person name="Markowitz V."/>
            <person name="Cheng J.-F."/>
            <person name="Hugenholtz P."/>
            <person name="Woyke T."/>
            <person name="Wu D."/>
            <person name="Gronow S."/>
            <person name="Wellnitz S."/>
            <person name="Brambilla E."/>
            <person name="Klenk H.-P."/>
            <person name="Eisen J.A."/>
        </authorList>
    </citation>
    <scope>NUCLEOTIDE SEQUENCE</scope>
    <source>
        <strain>P 36-108</strain>
    </source>
</reference>
<dbReference type="eggNOG" id="COG3055">
    <property type="taxonomic scope" value="Bacteria"/>
</dbReference>
<evidence type="ECO:0000256" key="3">
    <source>
        <dbReference type="SAM" id="SignalP"/>
    </source>
</evidence>
<accession>E6SNF7</accession>
<dbReference type="SUPFAM" id="SSF117281">
    <property type="entry name" value="Kelch motif"/>
    <property type="match status" value="1"/>
</dbReference>
<protein>
    <submittedName>
        <fullName evidence="4">Kelch repeat type 1-containing protein</fullName>
    </submittedName>
</protein>
<keyword evidence="5" id="KW-1185">Reference proteome</keyword>
<name>E6SNF7_BACT6</name>
<evidence type="ECO:0000256" key="1">
    <source>
        <dbReference type="ARBA" id="ARBA00022441"/>
    </source>
</evidence>
<dbReference type="InterPro" id="IPR015915">
    <property type="entry name" value="Kelch-typ_b-propeller"/>
</dbReference>
<dbReference type="Pfam" id="PF01344">
    <property type="entry name" value="Kelch_1"/>
    <property type="match status" value="1"/>
</dbReference>
<dbReference type="PROSITE" id="PS51257">
    <property type="entry name" value="PROKAR_LIPOPROTEIN"/>
    <property type="match status" value="1"/>
</dbReference>
<dbReference type="PANTHER" id="PTHR45632">
    <property type="entry name" value="LD33804P"/>
    <property type="match status" value="1"/>
</dbReference>
<dbReference type="OrthoDB" id="103335at2"/>